<keyword evidence="4" id="KW-1185">Reference proteome</keyword>
<sequence>MDIQDSELDLGLPVDYRLLPIRALRMTARKKLAGFLDLEGTLIVVNEGTRDEQDVVNDCNGLAELAGLTYQTIRGLQDPTVSNSEMRVDETKYSTDEDVIYQRKTYYDAFVCYTDEDKEDRDFVRMIIKELEERRGLKLFVPGRNDLPGSAQHTVTAYLIEERCKRVIIIMSKPFMKSQMCDFQVKFAFALSPGARSKKLIPVIREKGTTVPRILKFLAVCDFTKADILDWVWDRLYTAVIAPLGKQTFFEPEDPNNPYGEINLKEITFPSCKRLDDASNNNDAACGDSSNVIESTTLPIHEPRVLYNRGQPYISPVHLSHFLRSEDQMSCSDNQSYTQSVDSATMSSSDSQHEASENSESIKSKQSLFSSLLGRNKKSKKAKAKTQNEPVEQTSSSSYYSNSHVVSSTDRSAPVRINYRNNFRRRDPDEFSFLSSGSASEELQFSADQMEMDEI</sequence>
<dbReference type="InterPro" id="IPR017281">
    <property type="entry name" value="Myelin_different_resp_MyD88"/>
</dbReference>
<feature type="compositionally biased region" description="Basic residues" evidence="1">
    <location>
        <begin position="375"/>
        <end position="384"/>
    </location>
</feature>
<evidence type="ECO:0000313" key="3">
    <source>
        <dbReference type="EMBL" id="WAR05024.1"/>
    </source>
</evidence>
<feature type="compositionally biased region" description="Low complexity" evidence="1">
    <location>
        <begin position="338"/>
        <end position="350"/>
    </location>
</feature>
<dbReference type="Pfam" id="PF13676">
    <property type="entry name" value="TIR_2"/>
    <property type="match status" value="1"/>
</dbReference>
<feature type="compositionally biased region" description="Basic and acidic residues" evidence="1">
    <location>
        <begin position="351"/>
        <end position="363"/>
    </location>
</feature>
<dbReference type="PANTHER" id="PTHR15079:SF3">
    <property type="entry name" value="MYELOID DIFFERENTIATION PRIMARY RESPONSE PROTEIN MYD88"/>
    <property type="match status" value="1"/>
</dbReference>
<dbReference type="SUPFAM" id="SSF52200">
    <property type="entry name" value="Toll/Interleukin receptor TIR domain"/>
    <property type="match status" value="1"/>
</dbReference>
<reference evidence="3" key="1">
    <citation type="submission" date="2022-11" db="EMBL/GenBank/DDBJ databases">
        <title>Centuries of genome instability and evolution in soft-shell clam transmissible cancer (bioRxiv).</title>
        <authorList>
            <person name="Hart S.F.M."/>
            <person name="Yonemitsu M.A."/>
            <person name="Giersch R.M."/>
            <person name="Beal B.F."/>
            <person name="Arriagada G."/>
            <person name="Davis B.W."/>
            <person name="Ostrander E.A."/>
            <person name="Goff S.P."/>
            <person name="Metzger M.J."/>
        </authorList>
    </citation>
    <scope>NUCLEOTIDE SEQUENCE</scope>
    <source>
        <strain evidence="3">MELC-2E11</strain>
        <tissue evidence="3">Siphon/mantle</tissue>
    </source>
</reference>
<dbReference type="SMART" id="SM00255">
    <property type="entry name" value="TIR"/>
    <property type="match status" value="1"/>
</dbReference>
<dbReference type="Gene3D" id="3.40.50.10140">
    <property type="entry name" value="Toll/interleukin-1 receptor homology (TIR) domain"/>
    <property type="match status" value="1"/>
</dbReference>
<dbReference type="PROSITE" id="PS50104">
    <property type="entry name" value="TIR"/>
    <property type="match status" value="1"/>
</dbReference>
<accession>A0ABY7E753</accession>
<feature type="compositionally biased region" description="Polar residues" evidence="1">
    <location>
        <begin position="433"/>
        <end position="447"/>
    </location>
</feature>
<dbReference type="EMBL" id="CP111016">
    <property type="protein sequence ID" value="WAR05024.1"/>
    <property type="molecule type" value="Genomic_DNA"/>
</dbReference>
<proteinExistence type="predicted"/>
<protein>
    <submittedName>
        <fullName evidence="3">MYD88-like protein</fullName>
    </submittedName>
</protein>
<dbReference type="InterPro" id="IPR035897">
    <property type="entry name" value="Toll_tir_struct_dom_sf"/>
</dbReference>
<feature type="compositionally biased region" description="Low complexity" evidence="1">
    <location>
        <begin position="395"/>
        <end position="408"/>
    </location>
</feature>
<dbReference type="InterPro" id="IPR000157">
    <property type="entry name" value="TIR_dom"/>
</dbReference>
<organism evidence="3 4">
    <name type="scientific">Mya arenaria</name>
    <name type="common">Soft-shell clam</name>
    <dbReference type="NCBI Taxonomy" id="6604"/>
    <lineage>
        <taxon>Eukaryota</taxon>
        <taxon>Metazoa</taxon>
        <taxon>Spiralia</taxon>
        <taxon>Lophotrochozoa</taxon>
        <taxon>Mollusca</taxon>
        <taxon>Bivalvia</taxon>
        <taxon>Autobranchia</taxon>
        <taxon>Heteroconchia</taxon>
        <taxon>Euheterodonta</taxon>
        <taxon>Imparidentia</taxon>
        <taxon>Neoheterodontei</taxon>
        <taxon>Myida</taxon>
        <taxon>Myoidea</taxon>
        <taxon>Myidae</taxon>
        <taxon>Mya</taxon>
    </lineage>
</organism>
<gene>
    <name evidence="3" type="ORF">MAR_020393</name>
</gene>
<dbReference type="PANTHER" id="PTHR15079">
    <property type="entry name" value="MYD88"/>
    <property type="match status" value="1"/>
</dbReference>
<feature type="domain" description="TIR" evidence="2">
    <location>
        <begin position="105"/>
        <end position="240"/>
    </location>
</feature>
<dbReference type="Proteomes" id="UP001164746">
    <property type="component" value="Chromosome 5"/>
</dbReference>
<name>A0ABY7E753_MYAAR</name>
<evidence type="ECO:0000259" key="2">
    <source>
        <dbReference type="PROSITE" id="PS50104"/>
    </source>
</evidence>
<feature type="region of interest" description="Disordered" evidence="1">
    <location>
        <begin position="330"/>
        <end position="455"/>
    </location>
</feature>
<evidence type="ECO:0000256" key="1">
    <source>
        <dbReference type="SAM" id="MobiDB-lite"/>
    </source>
</evidence>
<evidence type="ECO:0000313" key="4">
    <source>
        <dbReference type="Proteomes" id="UP001164746"/>
    </source>
</evidence>